<feature type="binding site" evidence="8">
    <location>
        <position position="9"/>
    </location>
    <ligand>
        <name>substrate</name>
    </ligand>
</feature>
<dbReference type="EMBL" id="FWPT01000005">
    <property type="protein sequence ID" value="SMA47337.1"/>
    <property type="molecule type" value="Genomic_DNA"/>
</dbReference>
<dbReference type="Pfam" id="PF00232">
    <property type="entry name" value="Glyco_hydro_1"/>
    <property type="match status" value="1"/>
</dbReference>
<dbReference type="PANTHER" id="PTHR10353:SF36">
    <property type="entry name" value="LP05116P"/>
    <property type="match status" value="1"/>
</dbReference>
<organism evidence="10 11">
    <name type="scientific">Parendozoicomonas haliclonae</name>
    <dbReference type="NCBI Taxonomy" id="1960125"/>
    <lineage>
        <taxon>Bacteria</taxon>
        <taxon>Pseudomonadati</taxon>
        <taxon>Pseudomonadota</taxon>
        <taxon>Gammaproteobacteria</taxon>
        <taxon>Oceanospirillales</taxon>
        <taxon>Endozoicomonadaceae</taxon>
        <taxon>Parendozoicomonas</taxon>
    </lineage>
</organism>
<evidence type="ECO:0000256" key="2">
    <source>
        <dbReference type="ARBA" id="ARBA00022801"/>
    </source>
</evidence>
<dbReference type="InterPro" id="IPR017853">
    <property type="entry name" value="GH"/>
</dbReference>
<feature type="binding site" evidence="8">
    <location>
        <begin position="399"/>
        <end position="400"/>
    </location>
    <ligand>
        <name>substrate</name>
    </ligand>
</feature>
<keyword evidence="5 9" id="KW-0326">Glycosidase</keyword>
<sequence length="441" mass="50269">MGAATAAFQIEGAVHLDGRGASIWDTFSHKPGKIDHGDTANIACDHYHRYQGDVALMQQMNLDAYRFSLSWSRILPEGYGTMNRKGLAFYDRLIDSLLEAGITPFVTLFHWDTPEALYKKHKGFIGRETCEHFANYAALAARHFGDRVNNWITVNEPWEHATFGHLFGNHAPGKRSPWAFFKALHHILLGHGLANRAIKAEHSTARVGPTLSYTPMHTHGSRAIDLQAKDTANDFMNRIVFDPVLKGSYPQSFMEKFFWCSPPIQAGDLEVISTPNDFVGLNYYSREFVKGNRLVPFLNGTFVSRTPDKDPYRYTAMDWEIYPEGMNELLTMVREEYGNPTVYITESGAAYFDTVEDGVVNDQPRISYLQQHINEVIKNKNNGSDVRGYFAWSLLDNFEWAKGYSTRFGLVHVDYQTQQRTIKNSGHWLGQQIRQRGPLRI</sequence>
<keyword evidence="4" id="KW-0119">Carbohydrate metabolism</keyword>
<feature type="binding site" evidence="8">
    <location>
        <position position="284"/>
    </location>
    <ligand>
        <name>substrate</name>
    </ligand>
</feature>
<dbReference type="InterPro" id="IPR017736">
    <property type="entry name" value="Glyco_hydro_1_beta-glucosidase"/>
</dbReference>
<evidence type="ECO:0000256" key="7">
    <source>
        <dbReference type="PIRSR" id="PIRSR617736-1"/>
    </source>
</evidence>
<gene>
    <name evidence="10" type="primary">bglA</name>
    <name evidence="10" type="ORF">EHSB41UT_02374</name>
</gene>
<evidence type="ECO:0000313" key="10">
    <source>
        <dbReference type="EMBL" id="SMA47337.1"/>
    </source>
</evidence>
<dbReference type="EC" id="3.2.1.21" evidence="9"/>
<evidence type="ECO:0000256" key="8">
    <source>
        <dbReference type="PIRSR" id="PIRSR617736-2"/>
    </source>
</evidence>
<evidence type="ECO:0000256" key="6">
    <source>
        <dbReference type="ARBA" id="ARBA00023326"/>
    </source>
</evidence>
<keyword evidence="6" id="KW-0624">Polysaccharide degradation</keyword>
<evidence type="ECO:0000256" key="3">
    <source>
        <dbReference type="ARBA" id="ARBA00023001"/>
    </source>
</evidence>
<dbReference type="Proteomes" id="UP000196573">
    <property type="component" value="Unassembled WGS sequence"/>
</dbReference>
<evidence type="ECO:0000256" key="5">
    <source>
        <dbReference type="ARBA" id="ARBA00023295"/>
    </source>
</evidence>
<evidence type="ECO:0000256" key="1">
    <source>
        <dbReference type="ARBA" id="ARBA00010838"/>
    </source>
</evidence>
<dbReference type="NCBIfam" id="TIGR03356">
    <property type="entry name" value="BGL"/>
    <property type="match status" value="1"/>
</dbReference>
<comment type="catalytic activity">
    <reaction evidence="9">
        <text>Hydrolysis of terminal, non-reducing beta-D-glucosyl residues with release of beta-D-glucose.</text>
        <dbReference type="EC" id="3.2.1.21"/>
    </reaction>
</comment>
<dbReference type="PANTHER" id="PTHR10353">
    <property type="entry name" value="GLYCOSYL HYDROLASE"/>
    <property type="match status" value="1"/>
</dbReference>
<comment type="similarity">
    <text evidence="1 9">Belongs to the glycosyl hydrolase 1 family.</text>
</comment>
<dbReference type="GO" id="GO:0008422">
    <property type="term" value="F:beta-glucosidase activity"/>
    <property type="evidence" value="ECO:0007669"/>
    <property type="project" value="UniProtKB-EC"/>
</dbReference>
<dbReference type="GO" id="GO:0030245">
    <property type="term" value="P:cellulose catabolic process"/>
    <property type="evidence" value="ECO:0007669"/>
    <property type="project" value="UniProtKB-KW"/>
</dbReference>
<evidence type="ECO:0000256" key="4">
    <source>
        <dbReference type="ARBA" id="ARBA00023277"/>
    </source>
</evidence>
<feature type="active site" description="Nucleophile" evidence="7">
    <location>
        <position position="346"/>
    </location>
</feature>
<dbReference type="AlphaFoldDB" id="A0A1X7AJZ6"/>
<dbReference type="InterPro" id="IPR001360">
    <property type="entry name" value="Glyco_hydro_1"/>
</dbReference>
<dbReference type="PRINTS" id="PR00131">
    <property type="entry name" value="GLHYDRLASE1"/>
</dbReference>
<dbReference type="GO" id="GO:0005829">
    <property type="term" value="C:cytosol"/>
    <property type="evidence" value="ECO:0007669"/>
    <property type="project" value="TreeGrafter"/>
</dbReference>
<keyword evidence="2 9" id="KW-0378">Hydrolase</keyword>
<keyword evidence="3" id="KW-0136">Cellulose degradation</keyword>
<dbReference type="Gene3D" id="3.20.20.80">
    <property type="entry name" value="Glycosidases"/>
    <property type="match status" value="1"/>
</dbReference>
<name>A0A1X7AJZ6_9GAMM</name>
<reference evidence="10 11" key="1">
    <citation type="submission" date="2017-03" db="EMBL/GenBank/DDBJ databases">
        <authorList>
            <person name="Afonso C.L."/>
            <person name="Miller P.J."/>
            <person name="Scott M.A."/>
            <person name="Spackman E."/>
            <person name="Goraichik I."/>
            <person name="Dimitrov K.M."/>
            <person name="Suarez D.L."/>
            <person name="Swayne D.E."/>
        </authorList>
    </citation>
    <scope>NUCLEOTIDE SEQUENCE [LARGE SCALE GENOMIC DNA]</scope>
    <source>
        <strain evidence="10">SB41UT1</strain>
    </source>
</reference>
<evidence type="ECO:0000256" key="9">
    <source>
        <dbReference type="RuleBase" id="RU361175"/>
    </source>
</evidence>
<dbReference type="SUPFAM" id="SSF51445">
    <property type="entry name" value="(Trans)glycosidases"/>
    <property type="match status" value="1"/>
</dbReference>
<protein>
    <recommendedName>
        <fullName evidence="9">Beta-glucosidase</fullName>
        <ecNumber evidence="9">3.2.1.21</ecNumber>
    </recommendedName>
</protein>
<feature type="binding site" evidence="8">
    <location>
        <position position="155"/>
    </location>
    <ligand>
        <name>substrate</name>
    </ligand>
</feature>
<evidence type="ECO:0000313" key="11">
    <source>
        <dbReference type="Proteomes" id="UP000196573"/>
    </source>
</evidence>
<keyword evidence="11" id="KW-1185">Reference proteome</keyword>
<proteinExistence type="inferred from homology"/>
<feature type="active site" description="Proton donor" evidence="7">
    <location>
        <position position="156"/>
    </location>
</feature>
<accession>A0A1X7AJZ6</accession>
<feature type="binding site" evidence="8">
    <location>
        <position position="110"/>
    </location>
    <ligand>
        <name>substrate</name>
    </ligand>
</feature>
<dbReference type="FunFam" id="3.20.20.80:FF:000004">
    <property type="entry name" value="Beta-glucosidase 6-phospho-beta-glucosidase"/>
    <property type="match status" value="1"/>
</dbReference>
<feature type="binding site" evidence="8">
    <location>
        <position position="392"/>
    </location>
    <ligand>
        <name>substrate</name>
    </ligand>
</feature>